<name>A0AA39WGR1_9PEZI</name>
<accession>A0AA39WGR1</accession>
<dbReference type="GO" id="GO:0016491">
    <property type="term" value="F:oxidoreductase activity"/>
    <property type="evidence" value="ECO:0007669"/>
    <property type="project" value="InterPro"/>
</dbReference>
<keyword evidence="3" id="KW-1185">Reference proteome</keyword>
<reference evidence="2" key="1">
    <citation type="submission" date="2023-06" db="EMBL/GenBank/DDBJ databases">
        <title>Genome-scale phylogeny and comparative genomics of the fungal order Sordariales.</title>
        <authorList>
            <consortium name="Lawrence Berkeley National Laboratory"/>
            <person name="Hensen N."/>
            <person name="Bonometti L."/>
            <person name="Westerberg I."/>
            <person name="Brannstrom I.O."/>
            <person name="Guillou S."/>
            <person name="Cros-Aarteil S."/>
            <person name="Calhoun S."/>
            <person name="Haridas S."/>
            <person name="Kuo A."/>
            <person name="Mondo S."/>
            <person name="Pangilinan J."/>
            <person name="Riley R."/>
            <person name="LaButti K."/>
            <person name="Andreopoulos B."/>
            <person name="Lipzen A."/>
            <person name="Chen C."/>
            <person name="Yanf M."/>
            <person name="Daum C."/>
            <person name="Ng V."/>
            <person name="Clum A."/>
            <person name="Steindorff A."/>
            <person name="Ohm R."/>
            <person name="Martin F."/>
            <person name="Silar P."/>
            <person name="Natvig D."/>
            <person name="Lalanne C."/>
            <person name="Gautier V."/>
            <person name="Ament-velasquez S.L."/>
            <person name="Kruys A."/>
            <person name="Hutchinson M.I."/>
            <person name="Powell A.J."/>
            <person name="Barry K."/>
            <person name="Miller A.N."/>
            <person name="Grigoriev I.V."/>
            <person name="Debuchy R."/>
            <person name="Gladieux P."/>
            <person name="Thoren M.H."/>
            <person name="Johannesson H."/>
        </authorList>
    </citation>
    <scope>NUCLEOTIDE SEQUENCE</scope>
    <source>
        <strain evidence="2">SMH3391-2</strain>
    </source>
</reference>
<dbReference type="NCBIfam" id="NF041278">
    <property type="entry name" value="CmcJ_NvfI_EfuI"/>
    <property type="match status" value="1"/>
</dbReference>
<comment type="similarity">
    <text evidence="1">Belongs to the asaB hydroxylase/desaturase family.</text>
</comment>
<evidence type="ECO:0000256" key="1">
    <source>
        <dbReference type="ARBA" id="ARBA00023604"/>
    </source>
</evidence>
<sequence length="277" mass="32046">MKDNLKFLLDLPIYQEEQPYELFGFPSEASIDDENCEFETKDIEVTDARECQVTIADHGFTFVRLKSGCPLAAKYFETVGGDPTVVMKYLEETVEFARARFKPQDIICFDWRFRRRDPKSTQGIPPLDPKDIRNFALPTGDVVHCDYSADGGLDRLKIQLLPDELEEYSKNNRTAMIVNVWRPLNNVVRNTPLLFCDRRTVPKDDLIEVDKVLPDKVEKSYFLFHRDYHRWYSLSAQTSEEVAVLPTWTSEPGGDFAIVGRTTFDAITDHELRGQEY</sequence>
<dbReference type="PANTHER" id="PTHR34598:SF3">
    <property type="entry name" value="OXIDOREDUCTASE AN1597"/>
    <property type="match status" value="1"/>
</dbReference>
<organism evidence="2 3">
    <name type="scientific">Bombardia bombarda</name>
    <dbReference type="NCBI Taxonomy" id="252184"/>
    <lineage>
        <taxon>Eukaryota</taxon>
        <taxon>Fungi</taxon>
        <taxon>Dikarya</taxon>
        <taxon>Ascomycota</taxon>
        <taxon>Pezizomycotina</taxon>
        <taxon>Sordariomycetes</taxon>
        <taxon>Sordariomycetidae</taxon>
        <taxon>Sordariales</taxon>
        <taxon>Lasiosphaeriaceae</taxon>
        <taxon>Bombardia</taxon>
    </lineage>
</organism>
<evidence type="ECO:0000313" key="2">
    <source>
        <dbReference type="EMBL" id="KAK0615088.1"/>
    </source>
</evidence>
<evidence type="ECO:0000313" key="3">
    <source>
        <dbReference type="Proteomes" id="UP001174934"/>
    </source>
</evidence>
<protein>
    <submittedName>
        <fullName evidence="2">Uncharacterized protein</fullName>
    </submittedName>
</protein>
<comment type="caution">
    <text evidence="2">The sequence shown here is derived from an EMBL/GenBank/DDBJ whole genome shotgun (WGS) entry which is preliminary data.</text>
</comment>
<dbReference type="EMBL" id="JAULSR010000007">
    <property type="protein sequence ID" value="KAK0615088.1"/>
    <property type="molecule type" value="Genomic_DNA"/>
</dbReference>
<dbReference type="PANTHER" id="PTHR34598">
    <property type="entry name" value="BLL6449 PROTEIN"/>
    <property type="match status" value="1"/>
</dbReference>
<proteinExistence type="inferred from homology"/>
<dbReference type="AlphaFoldDB" id="A0AA39WGR1"/>
<gene>
    <name evidence="2" type="ORF">B0T17DRAFT_510897</name>
</gene>
<dbReference type="InterPro" id="IPR044053">
    <property type="entry name" value="AsaB-like"/>
</dbReference>
<dbReference type="Proteomes" id="UP001174934">
    <property type="component" value="Unassembled WGS sequence"/>
</dbReference>